<evidence type="ECO:0000313" key="2">
    <source>
        <dbReference type="EnsemblPlants" id="OPUNC01G35980.1"/>
    </source>
</evidence>
<accession>A0A0E0JQZ4</accession>
<dbReference type="AlphaFoldDB" id="A0A0E0JQZ4"/>
<feature type="compositionally biased region" description="Polar residues" evidence="1">
    <location>
        <begin position="79"/>
        <end position="90"/>
    </location>
</feature>
<dbReference type="EnsemblPlants" id="OPUNC01G35980.1">
    <property type="protein sequence ID" value="OPUNC01G35980.1"/>
    <property type="gene ID" value="OPUNC01G35980"/>
</dbReference>
<dbReference type="Gramene" id="OPUNC01G35980.1">
    <property type="protein sequence ID" value="OPUNC01G35980.1"/>
    <property type="gene ID" value="OPUNC01G35980"/>
</dbReference>
<keyword evidence="3" id="KW-1185">Reference proteome</keyword>
<proteinExistence type="predicted"/>
<reference evidence="2" key="1">
    <citation type="submission" date="2015-04" db="UniProtKB">
        <authorList>
            <consortium name="EnsemblPlants"/>
        </authorList>
    </citation>
    <scope>IDENTIFICATION</scope>
</reference>
<sequence>MAATTSSTPNPYCQVNVVALRPAPHGSMNLIHFVSPRRPLPVSHFAIAGSSPMTGSGRHRRVPPQRPAADPVSVPHFQLGQQHQPSQPTT</sequence>
<dbReference type="Proteomes" id="UP000026962">
    <property type="component" value="Chromosome 1"/>
</dbReference>
<dbReference type="HOGENOM" id="CLU_2444659_0_0_1"/>
<evidence type="ECO:0000313" key="3">
    <source>
        <dbReference type="Proteomes" id="UP000026962"/>
    </source>
</evidence>
<name>A0A0E0JQZ4_ORYPU</name>
<reference evidence="2" key="2">
    <citation type="submission" date="2018-05" db="EMBL/GenBank/DDBJ databases">
        <title>OpunRS2 (Oryza punctata Reference Sequence Version 2).</title>
        <authorList>
            <person name="Zhang J."/>
            <person name="Kudrna D."/>
            <person name="Lee S."/>
            <person name="Talag J."/>
            <person name="Welchert J."/>
            <person name="Wing R.A."/>
        </authorList>
    </citation>
    <scope>NUCLEOTIDE SEQUENCE [LARGE SCALE GENOMIC DNA]</scope>
</reference>
<protein>
    <submittedName>
        <fullName evidence="2">Uncharacterized protein</fullName>
    </submittedName>
</protein>
<feature type="region of interest" description="Disordered" evidence="1">
    <location>
        <begin position="48"/>
        <end position="90"/>
    </location>
</feature>
<organism evidence="2">
    <name type="scientific">Oryza punctata</name>
    <name type="common">Red rice</name>
    <dbReference type="NCBI Taxonomy" id="4537"/>
    <lineage>
        <taxon>Eukaryota</taxon>
        <taxon>Viridiplantae</taxon>
        <taxon>Streptophyta</taxon>
        <taxon>Embryophyta</taxon>
        <taxon>Tracheophyta</taxon>
        <taxon>Spermatophyta</taxon>
        <taxon>Magnoliopsida</taxon>
        <taxon>Liliopsida</taxon>
        <taxon>Poales</taxon>
        <taxon>Poaceae</taxon>
        <taxon>BOP clade</taxon>
        <taxon>Oryzoideae</taxon>
        <taxon>Oryzeae</taxon>
        <taxon>Oryzinae</taxon>
        <taxon>Oryza</taxon>
    </lineage>
</organism>
<evidence type="ECO:0000256" key="1">
    <source>
        <dbReference type="SAM" id="MobiDB-lite"/>
    </source>
</evidence>